<gene>
    <name evidence="1" type="ORF">FNQ90_05250</name>
</gene>
<evidence type="ECO:0000313" key="2">
    <source>
        <dbReference type="Proteomes" id="UP000538929"/>
    </source>
</evidence>
<dbReference type="EMBL" id="VKHT01000088">
    <property type="protein sequence ID" value="MBB0243528.1"/>
    <property type="molecule type" value="Genomic_DNA"/>
</dbReference>
<dbReference type="AlphaFoldDB" id="A0A7W3TAZ3"/>
<comment type="caution">
    <text evidence="1">The sequence shown here is derived from an EMBL/GenBank/DDBJ whole genome shotgun (WGS) entry which is preliminary data.</text>
</comment>
<keyword evidence="2" id="KW-1185">Reference proteome</keyword>
<name>A0A7W3TAZ3_9ACTN</name>
<proteinExistence type="predicted"/>
<reference evidence="2" key="1">
    <citation type="submission" date="2019-10" db="EMBL/GenBank/DDBJ databases">
        <title>Streptomyces sp. nov., a novel actinobacterium isolated from alkaline environment.</title>
        <authorList>
            <person name="Golinska P."/>
        </authorList>
    </citation>
    <scope>NUCLEOTIDE SEQUENCE [LARGE SCALE GENOMIC DNA]</scope>
    <source>
        <strain evidence="2">DSM 42118</strain>
    </source>
</reference>
<accession>A0A7W3TAZ3</accession>
<organism evidence="1 2">
    <name type="scientific">Streptomyces alkaliphilus</name>
    <dbReference type="NCBI Taxonomy" id="1472722"/>
    <lineage>
        <taxon>Bacteria</taxon>
        <taxon>Bacillati</taxon>
        <taxon>Actinomycetota</taxon>
        <taxon>Actinomycetes</taxon>
        <taxon>Kitasatosporales</taxon>
        <taxon>Streptomycetaceae</taxon>
        <taxon>Streptomyces</taxon>
    </lineage>
</organism>
<dbReference type="RefSeq" id="WP_182605186.1">
    <property type="nucleotide sequence ID" value="NZ_VKHT01000088.1"/>
</dbReference>
<evidence type="ECO:0000313" key="1">
    <source>
        <dbReference type="EMBL" id="MBB0243528.1"/>
    </source>
</evidence>
<protein>
    <submittedName>
        <fullName evidence="1">Uncharacterized protein</fullName>
    </submittedName>
</protein>
<dbReference type="Proteomes" id="UP000538929">
    <property type="component" value="Unassembled WGS sequence"/>
</dbReference>
<sequence>MSEREALELVRALLGEALDVEPGPTRFPRDLNARIGELSQAMRAALTVIDRALPGADR</sequence>